<dbReference type="AlphaFoldDB" id="A0A4R8ID34"/>
<sequence>MKKILLFSVMLLGTFGFSQTSADIGKIQLSIHFSQEQQNSFDYDLLTKIDGKLTQMLSENGLVSTDYNNGLVLQPNLIINGNEVVEGGMQNVNVTNLTLQLLIKQDQTNLVFSSYSKQLKGTGRDQYSALNNAINSLSSNDPALVKFINNGTEKLLAYYQANCNQILTKSANLEKNGRYEESLALLLSIPEKASCHKTAQTKSIETYKNYQRKNCASFIKEAKMYIADKNYESAFGVLLGIDSTSPCSAESNALVKNIESKISAEDKKQWDLQMKMYNDDVALEKLRINAIKDVAVSYYKSKTRPNQTIIVK</sequence>
<evidence type="ECO:0000313" key="3">
    <source>
        <dbReference type="Proteomes" id="UP000295313"/>
    </source>
</evidence>
<organism evidence="2 3">
    <name type="scientific">Epilithonimonas xixisoli</name>
    <dbReference type="NCBI Taxonomy" id="1476462"/>
    <lineage>
        <taxon>Bacteria</taxon>
        <taxon>Pseudomonadati</taxon>
        <taxon>Bacteroidota</taxon>
        <taxon>Flavobacteriia</taxon>
        <taxon>Flavobacteriales</taxon>
        <taxon>Weeksellaceae</taxon>
        <taxon>Chryseobacterium group</taxon>
        <taxon>Epilithonimonas</taxon>
    </lineage>
</organism>
<feature type="signal peptide" evidence="1">
    <location>
        <begin position="1"/>
        <end position="22"/>
    </location>
</feature>
<evidence type="ECO:0000313" key="2">
    <source>
        <dbReference type="EMBL" id="TDX86316.1"/>
    </source>
</evidence>
<accession>A0A4R8ID34</accession>
<keyword evidence="1" id="KW-0732">Signal</keyword>
<name>A0A4R8ID34_9FLAO</name>
<proteinExistence type="predicted"/>
<dbReference type="EMBL" id="SOEO01000001">
    <property type="protein sequence ID" value="TDX86316.1"/>
    <property type="molecule type" value="Genomic_DNA"/>
</dbReference>
<gene>
    <name evidence="2" type="ORF">B0I22_0429</name>
</gene>
<protein>
    <submittedName>
        <fullName evidence="2">Uncharacterized protein</fullName>
    </submittedName>
</protein>
<feature type="chain" id="PRO_5020612013" evidence="1">
    <location>
        <begin position="23"/>
        <end position="312"/>
    </location>
</feature>
<keyword evidence="3" id="KW-1185">Reference proteome</keyword>
<dbReference type="RefSeq" id="WP_133942940.1">
    <property type="nucleotide sequence ID" value="NZ_SOEO01000001.1"/>
</dbReference>
<dbReference type="Proteomes" id="UP000295313">
    <property type="component" value="Unassembled WGS sequence"/>
</dbReference>
<reference evidence="2 3" key="1">
    <citation type="submission" date="2019-03" db="EMBL/GenBank/DDBJ databases">
        <title>Genomic Encyclopedia of Type Strains, Phase III (KMG-III): the genomes of soil and plant-associated and newly described type strains.</title>
        <authorList>
            <person name="Whitman W."/>
        </authorList>
    </citation>
    <scope>NUCLEOTIDE SEQUENCE [LARGE SCALE GENOMIC DNA]</scope>
    <source>
        <strain evidence="2 3">CGMCC 1.12802</strain>
    </source>
</reference>
<evidence type="ECO:0000256" key="1">
    <source>
        <dbReference type="SAM" id="SignalP"/>
    </source>
</evidence>
<comment type="caution">
    <text evidence="2">The sequence shown here is derived from an EMBL/GenBank/DDBJ whole genome shotgun (WGS) entry which is preliminary data.</text>
</comment>
<dbReference type="OrthoDB" id="1049190at2"/>